<keyword evidence="6" id="KW-0274">FAD</keyword>
<evidence type="ECO:0000256" key="4">
    <source>
        <dbReference type="ARBA" id="ARBA00022490"/>
    </source>
</evidence>
<dbReference type="InterPro" id="IPR041364">
    <property type="entry name" value="Rbx-bd"/>
</dbReference>
<dbReference type="Gene3D" id="3.30.390.120">
    <property type="match status" value="1"/>
</dbReference>
<dbReference type="PANTHER" id="PTHR43429:SF3">
    <property type="entry name" value="NITRITE REDUCTASE [NAD(P)H]"/>
    <property type="match status" value="1"/>
</dbReference>
<evidence type="ECO:0000256" key="6">
    <source>
        <dbReference type="ARBA" id="ARBA00022827"/>
    </source>
</evidence>
<dbReference type="InterPro" id="IPR050260">
    <property type="entry name" value="FAD-bd_OxRdtase"/>
</dbReference>
<keyword evidence="7" id="KW-0560">Oxidoreductase</keyword>
<evidence type="ECO:0000259" key="10">
    <source>
        <dbReference type="Pfam" id="PF18113"/>
    </source>
</evidence>
<comment type="cofactor">
    <cofactor evidence="1">
        <name>FAD</name>
        <dbReference type="ChEBI" id="CHEBI:57692"/>
    </cofactor>
</comment>
<protein>
    <submittedName>
        <fullName evidence="11">FAD-dependent oxidoreductase</fullName>
    </submittedName>
</protein>
<evidence type="ECO:0000313" key="11">
    <source>
        <dbReference type="EMBL" id="NMG46392.1"/>
    </source>
</evidence>
<dbReference type="PRINTS" id="PR00368">
    <property type="entry name" value="FADPNR"/>
</dbReference>
<gene>
    <name evidence="11" type="ORF">GPA22_21990</name>
</gene>
<comment type="subcellular location">
    <subcellularLocation>
        <location evidence="2">Cytoplasm</location>
    </subcellularLocation>
</comment>
<feature type="domain" description="Rubredoxin binding" evidence="10">
    <location>
        <begin position="308"/>
        <end position="380"/>
    </location>
</feature>
<feature type="domain" description="FAD/NAD(P)-binding" evidence="9">
    <location>
        <begin position="5"/>
        <end position="282"/>
    </location>
</feature>
<comment type="caution">
    <text evidence="11">The sequence shown here is derived from an EMBL/GenBank/DDBJ whole genome shotgun (WGS) entry which is preliminary data.</text>
</comment>
<organism evidence="11 12">
    <name type="scientific">Aromatoleum toluvorans</name>
    <dbReference type="NCBI Taxonomy" id="92002"/>
    <lineage>
        <taxon>Bacteria</taxon>
        <taxon>Pseudomonadati</taxon>
        <taxon>Pseudomonadota</taxon>
        <taxon>Betaproteobacteria</taxon>
        <taxon>Rhodocyclales</taxon>
        <taxon>Rhodocyclaceae</taxon>
        <taxon>Aromatoleum</taxon>
    </lineage>
</organism>
<dbReference type="EMBL" id="WTVN01000068">
    <property type="protein sequence ID" value="NMG46392.1"/>
    <property type="molecule type" value="Genomic_DNA"/>
</dbReference>
<keyword evidence="4" id="KW-0963">Cytoplasm</keyword>
<dbReference type="Pfam" id="PF07992">
    <property type="entry name" value="Pyr_redox_2"/>
    <property type="match status" value="1"/>
</dbReference>
<keyword evidence="5" id="KW-0285">Flavoprotein</keyword>
<dbReference type="PANTHER" id="PTHR43429">
    <property type="entry name" value="PYRIDINE NUCLEOTIDE-DISULFIDE OXIDOREDUCTASE DOMAIN-CONTAINING"/>
    <property type="match status" value="1"/>
</dbReference>
<sequence>MTQPIVIAGSGLAGYNLAREFRKLDRDTPLMILSRDAAGFYSKPMLSNALSANKTAESLIMKSADKMAGEVLATIRPQVEIASVDRANRIVVLTSGERIAYRDLVLAIGADPIRLPIAGDGAADILSVNDLDDFARFAARLDGAKRVVVLGAGLIGCEFANDLLARGISPVVIDIAAWPLGRLLPEAAATWFRQQLEAAGVTFRMNTSATTVVRNGSAYRVTLDDGSVLDADLVLSAVGLRPRTALAHAAGLAVNRGIRVDRLLATSDAHIHALGDCAEVEGLVLPFVMPIMHQARALAATLAGKPTAIVYPAMPVVVKTPACPTVVCPPAANAEGSWHIAPAANGEAGVEAQFLAPDGALLGFTLLGAATARKQALTTQAPAALA</sequence>
<dbReference type="SUPFAM" id="SSF51905">
    <property type="entry name" value="FAD/NAD(P)-binding domain"/>
    <property type="match status" value="1"/>
</dbReference>
<evidence type="ECO:0000256" key="1">
    <source>
        <dbReference type="ARBA" id="ARBA00001974"/>
    </source>
</evidence>
<evidence type="ECO:0000256" key="7">
    <source>
        <dbReference type="ARBA" id="ARBA00023002"/>
    </source>
</evidence>
<keyword evidence="12" id="KW-1185">Reference proteome</keyword>
<evidence type="ECO:0000256" key="2">
    <source>
        <dbReference type="ARBA" id="ARBA00004496"/>
    </source>
</evidence>
<evidence type="ECO:0000313" key="12">
    <source>
        <dbReference type="Proteomes" id="UP000623795"/>
    </source>
</evidence>
<reference evidence="11 12" key="1">
    <citation type="submission" date="2019-12" db="EMBL/GenBank/DDBJ databases">
        <title>Comparative genomics gives insights into the taxonomy of the Azoarcus-Aromatoleum group and reveals separate origins of nif in the plant-associated Azoarcus and non-plant-associated Aromatoleum sub-groups.</title>
        <authorList>
            <person name="Lafos M."/>
            <person name="Maluk M."/>
            <person name="Batista M."/>
            <person name="Junghare M."/>
            <person name="Carmona M."/>
            <person name="Faoro H."/>
            <person name="Cruz L.M."/>
            <person name="Battistoni F."/>
            <person name="De Souza E."/>
            <person name="Pedrosa F."/>
            <person name="Chen W.-M."/>
            <person name="Poole P.S."/>
            <person name="Dixon R.A."/>
            <person name="James E.K."/>
        </authorList>
    </citation>
    <scope>NUCLEOTIDE SEQUENCE [LARGE SCALE GENOMIC DNA]</scope>
    <source>
        <strain evidence="11 12">Td21</strain>
    </source>
</reference>
<dbReference type="RefSeq" id="WP_169258215.1">
    <property type="nucleotide sequence ID" value="NZ_WTVN01000068.1"/>
</dbReference>
<evidence type="ECO:0000256" key="8">
    <source>
        <dbReference type="ARBA" id="ARBA00023027"/>
    </source>
</evidence>
<accession>A0ABX1Q6N3</accession>
<proteinExistence type="inferred from homology"/>
<dbReference type="InterPro" id="IPR023753">
    <property type="entry name" value="FAD/NAD-binding_dom"/>
</dbReference>
<name>A0ABX1Q6N3_9RHOO</name>
<dbReference type="InterPro" id="IPR036188">
    <property type="entry name" value="FAD/NAD-bd_sf"/>
</dbReference>
<evidence type="ECO:0000259" key="9">
    <source>
        <dbReference type="Pfam" id="PF07992"/>
    </source>
</evidence>
<comment type="similarity">
    <text evidence="3">Belongs to the FAD-dependent oxidoreductase family.</text>
</comment>
<keyword evidence="8" id="KW-0520">NAD</keyword>
<dbReference type="PRINTS" id="PR00411">
    <property type="entry name" value="PNDRDTASEI"/>
</dbReference>
<evidence type="ECO:0000256" key="5">
    <source>
        <dbReference type="ARBA" id="ARBA00022630"/>
    </source>
</evidence>
<dbReference type="Pfam" id="PF18113">
    <property type="entry name" value="Rbx_binding"/>
    <property type="match status" value="1"/>
</dbReference>
<evidence type="ECO:0000256" key="3">
    <source>
        <dbReference type="ARBA" id="ARBA00006442"/>
    </source>
</evidence>
<dbReference type="Gene3D" id="3.50.50.60">
    <property type="entry name" value="FAD/NAD(P)-binding domain"/>
    <property type="match status" value="2"/>
</dbReference>
<dbReference type="Proteomes" id="UP000623795">
    <property type="component" value="Unassembled WGS sequence"/>
</dbReference>